<name>A0A956RMH8_UNCEI</name>
<dbReference type="EMBL" id="JAGQHR010000001">
    <property type="protein sequence ID" value="MCA9726073.1"/>
    <property type="molecule type" value="Genomic_DNA"/>
</dbReference>
<dbReference type="Proteomes" id="UP000697710">
    <property type="component" value="Unassembled WGS sequence"/>
</dbReference>
<evidence type="ECO:0000313" key="2">
    <source>
        <dbReference type="EMBL" id="MCA9726073.1"/>
    </source>
</evidence>
<dbReference type="AlphaFoldDB" id="A0A956RMH8"/>
<organism evidence="2 3">
    <name type="scientific">Eiseniibacteriota bacterium</name>
    <dbReference type="NCBI Taxonomy" id="2212470"/>
    <lineage>
        <taxon>Bacteria</taxon>
        <taxon>Candidatus Eiseniibacteriota</taxon>
    </lineage>
</organism>
<keyword evidence="1" id="KW-1133">Transmembrane helix</keyword>
<gene>
    <name evidence="2" type="ORF">KC729_00210</name>
</gene>
<feature type="transmembrane region" description="Helical" evidence="1">
    <location>
        <begin position="24"/>
        <end position="51"/>
    </location>
</feature>
<reference evidence="2" key="2">
    <citation type="journal article" date="2021" name="Microbiome">
        <title>Successional dynamics and alternative stable states in a saline activated sludge microbial community over 9 years.</title>
        <authorList>
            <person name="Wang Y."/>
            <person name="Ye J."/>
            <person name="Ju F."/>
            <person name="Liu L."/>
            <person name="Boyd J.A."/>
            <person name="Deng Y."/>
            <person name="Parks D.H."/>
            <person name="Jiang X."/>
            <person name="Yin X."/>
            <person name="Woodcroft B.J."/>
            <person name="Tyson G.W."/>
            <person name="Hugenholtz P."/>
            <person name="Polz M.F."/>
            <person name="Zhang T."/>
        </authorList>
    </citation>
    <scope>NUCLEOTIDE SEQUENCE</scope>
    <source>
        <strain evidence="2">HKST-UBA01</strain>
    </source>
</reference>
<reference evidence="2" key="1">
    <citation type="submission" date="2020-04" db="EMBL/GenBank/DDBJ databases">
        <authorList>
            <person name="Zhang T."/>
        </authorList>
    </citation>
    <scope>NUCLEOTIDE SEQUENCE</scope>
    <source>
        <strain evidence="2">HKST-UBA01</strain>
    </source>
</reference>
<accession>A0A956RMH8</accession>
<keyword evidence="1" id="KW-0812">Transmembrane</keyword>
<proteinExistence type="predicted"/>
<evidence type="ECO:0000313" key="3">
    <source>
        <dbReference type="Proteomes" id="UP000697710"/>
    </source>
</evidence>
<comment type="caution">
    <text evidence="2">The sequence shown here is derived from an EMBL/GenBank/DDBJ whole genome shotgun (WGS) entry which is preliminary data.</text>
</comment>
<keyword evidence="1" id="KW-0472">Membrane</keyword>
<protein>
    <submittedName>
        <fullName evidence="2">Uncharacterized protein</fullName>
    </submittedName>
</protein>
<evidence type="ECO:0000256" key="1">
    <source>
        <dbReference type="SAM" id="Phobius"/>
    </source>
</evidence>
<sequence>MTDKVEIVGIRIGFFDLVSFLTKLAIAAVPAGLIFVFLCTVAWMFLVATFVSR</sequence>